<evidence type="ECO:0000259" key="2">
    <source>
        <dbReference type="Pfam" id="PF09588"/>
    </source>
</evidence>
<evidence type="ECO:0000313" key="4">
    <source>
        <dbReference type="Proteomes" id="UP001249851"/>
    </source>
</evidence>
<keyword evidence="4" id="KW-1185">Reference proteome</keyword>
<feature type="domain" description="YqaJ viral recombinase" evidence="2">
    <location>
        <begin position="164"/>
        <end position="266"/>
    </location>
</feature>
<protein>
    <recommendedName>
        <fullName evidence="2">YqaJ viral recombinase domain-containing protein</fullName>
    </recommendedName>
</protein>
<feature type="region of interest" description="Disordered" evidence="1">
    <location>
        <begin position="1"/>
        <end position="25"/>
    </location>
</feature>
<dbReference type="Pfam" id="PF09588">
    <property type="entry name" value="YqaJ"/>
    <property type="match status" value="1"/>
</dbReference>
<reference evidence="3" key="1">
    <citation type="journal article" date="2023" name="G3 (Bethesda)">
        <title>Whole genome assembly and annotation of the endangered Caribbean coral Acropora cervicornis.</title>
        <authorList>
            <person name="Selwyn J.D."/>
            <person name="Vollmer S.V."/>
        </authorList>
    </citation>
    <scope>NUCLEOTIDE SEQUENCE</scope>
    <source>
        <strain evidence="3">K2</strain>
    </source>
</reference>
<evidence type="ECO:0000313" key="3">
    <source>
        <dbReference type="EMBL" id="KAK2558682.1"/>
    </source>
</evidence>
<evidence type="ECO:0000256" key="1">
    <source>
        <dbReference type="SAM" id="MobiDB-lite"/>
    </source>
</evidence>
<accession>A0AAD9QCB8</accession>
<feature type="non-terminal residue" evidence="3">
    <location>
        <position position="303"/>
    </location>
</feature>
<comment type="caution">
    <text evidence="3">The sequence shown here is derived from an EMBL/GenBank/DDBJ whole genome shotgun (WGS) entry which is preliminary data.</text>
</comment>
<dbReference type="AlphaFoldDB" id="A0AAD9QCB8"/>
<gene>
    <name evidence="3" type="ORF">P5673_018885</name>
</gene>
<dbReference type="GO" id="GO:0006281">
    <property type="term" value="P:DNA repair"/>
    <property type="evidence" value="ECO:0007669"/>
    <property type="project" value="UniProtKB-ARBA"/>
</dbReference>
<dbReference type="Gene3D" id="3.90.320.10">
    <property type="match status" value="1"/>
</dbReference>
<dbReference type="EMBL" id="JARQWQ010000043">
    <property type="protein sequence ID" value="KAK2558682.1"/>
    <property type="molecule type" value="Genomic_DNA"/>
</dbReference>
<organism evidence="3 4">
    <name type="scientific">Acropora cervicornis</name>
    <name type="common">Staghorn coral</name>
    <dbReference type="NCBI Taxonomy" id="6130"/>
    <lineage>
        <taxon>Eukaryota</taxon>
        <taxon>Metazoa</taxon>
        <taxon>Cnidaria</taxon>
        <taxon>Anthozoa</taxon>
        <taxon>Hexacorallia</taxon>
        <taxon>Scleractinia</taxon>
        <taxon>Astrocoeniina</taxon>
        <taxon>Acroporidae</taxon>
        <taxon>Acropora</taxon>
    </lineage>
</organism>
<proteinExistence type="predicted"/>
<dbReference type="PANTHER" id="PTHR47526">
    <property type="entry name" value="ATP-DEPENDENT DNA HELICASE"/>
    <property type="match status" value="1"/>
</dbReference>
<dbReference type="InterPro" id="IPR019080">
    <property type="entry name" value="YqaJ_viral_recombinase"/>
</dbReference>
<dbReference type="InterPro" id="IPR011335">
    <property type="entry name" value="Restrct_endonuc-II-like"/>
</dbReference>
<dbReference type="PANTHER" id="PTHR47526:SF3">
    <property type="entry name" value="PHD-TYPE DOMAIN-CONTAINING PROTEIN"/>
    <property type="match status" value="1"/>
</dbReference>
<reference evidence="3" key="2">
    <citation type="journal article" date="2023" name="Science">
        <title>Genomic signatures of disease resistance in endangered staghorn corals.</title>
        <authorList>
            <person name="Vollmer S.V."/>
            <person name="Selwyn J.D."/>
            <person name="Despard B.A."/>
            <person name="Roesel C.L."/>
        </authorList>
    </citation>
    <scope>NUCLEOTIDE SEQUENCE</scope>
    <source>
        <strain evidence="3">K2</strain>
    </source>
</reference>
<name>A0AAD9QCB8_ACRCE</name>
<dbReference type="Proteomes" id="UP001249851">
    <property type="component" value="Unassembled WGS sequence"/>
</dbReference>
<dbReference type="InterPro" id="IPR011604">
    <property type="entry name" value="PDDEXK-like_dom_sf"/>
</dbReference>
<dbReference type="SUPFAM" id="SSF52980">
    <property type="entry name" value="Restriction endonuclease-like"/>
    <property type="match status" value="1"/>
</dbReference>
<sequence length="303" mass="33820">MKKSDDASACTSKPQQWHVPRGAKINPQPWMQLTFSKPSVEKESARGASLCLCNPRSLKRKDSEESKQIFQEFQDKFRKVCPTAPVVHMENDSSTSVKTNFGEYLRGSPLSYQLPSVDCIGIQTKIYGELPFELPVLNLNFITLSPKDASQLACDTREQNGSAKWKLERAKRITASQFGQKGSCHRKVFDELFQGKTIQTPDMKYGLTNEIRAAKEYPDCGQNKIMYKSGLVVNPAFCWLGASPDGIIFDPSFRENPLGIFEAKLIPSNAQSRDPSPDKDCIAFSPRLSPFHVNLCLTSADGL</sequence>